<name>A0A2A2JHU8_9BILA</name>
<dbReference type="InterPro" id="IPR051115">
    <property type="entry name" value="LAPTM_transporter"/>
</dbReference>
<feature type="transmembrane region" description="Helical" evidence="5">
    <location>
        <begin position="107"/>
        <end position="126"/>
    </location>
</feature>
<dbReference type="PANTHER" id="PTHR12479">
    <property type="entry name" value="LYSOSOMAL-ASSOCIATED TRANSMEMBRANE PROTEIN"/>
    <property type="match status" value="1"/>
</dbReference>
<feature type="transmembrane region" description="Helical" evidence="5">
    <location>
        <begin position="138"/>
        <end position="167"/>
    </location>
</feature>
<keyword evidence="2 5" id="KW-0812">Transmembrane</keyword>
<keyword evidence="7" id="KW-1185">Reference proteome</keyword>
<comment type="subcellular location">
    <subcellularLocation>
        <location evidence="1">Endomembrane system</location>
        <topology evidence="1">Multi-pass membrane protein</topology>
    </subcellularLocation>
</comment>
<proteinExistence type="predicted"/>
<dbReference type="Proteomes" id="UP000218231">
    <property type="component" value="Unassembled WGS sequence"/>
</dbReference>
<evidence type="ECO:0000256" key="5">
    <source>
        <dbReference type="SAM" id="Phobius"/>
    </source>
</evidence>
<evidence type="ECO:0000256" key="1">
    <source>
        <dbReference type="ARBA" id="ARBA00004127"/>
    </source>
</evidence>
<accession>A0A2A2JHU8</accession>
<evidence type="ECO:0000256" key="4">
    <source>
        <dbReference type="ARBA" id="ARBA00023136"/>
    </source>
</evidence>
<evidence type="ECO:0000313" key="6">
    <source>
        <dbReference type="EMBL" id="PAV61112.1"/>
    </source>
</evidence>
<sequence length="231" mass="25985">MSTYGMTEKAHLLSQNPNGQQQQPGKVNGGQHYGQPIQVQGLVHVKWFNHNDDKYKCCCSSVHVKNGAMTFGVLCMIMTLLSLFSLTVYMQFDSRFPDPAYVLPTSIMWAMGLCSLACICILLVGIRTQRSHLLIPFLVLVGVDMLGIFVNLFVVLFQVAFVLVYGLSSRNTHITVDGMNFAQFMNLHATTTVFYITALAIKVWVFSVVYRCLKYFSDMKKMSYCTSVNNV</sequence>
<keyword evidence="4 5" id="KW-0472">Membrane</keyword>
<dbReference type="PANTHER" id="PTHR12479:SF10">
    <property type="entry name" value="LYSOSOMAL-ASSOCIATED TRANSMEMBRANE PROTEIN"/>
    <property type="match status" value="1"/>
</dbReference>
<dbReference type="AlphaFoldDB" id="A0A2A2JHU8"/>
<evidence type="ECO:0000256" key="2">
    <source>
        <dbReference type="ARBA" id="ARBA00022692"/>
    </source>
</evidence>
<evidence type="ECO:0000313" key="7">
    <source>
        <dbReference type="Proteomes" id="UP000218231"/>
    </source>
</evidence>
<comment type="caution">
    <text evidence="6">The sequence shown here is derived from an EMBL/GenBank/DDBJ whole genome shotgun (WGS) entry which is preliminary data.</text>
</comment>
<dbReference type="GO" id="GO:0005765">
    <property type="term" value="C:lysosomal membrane"/>
    <property type="evidence" value="ECO:0007669"/>
    <property type="project" value="TreeGrafter"/>
</dbReference>
<organism evidence="6 7">
    <name type="scientific">Diploscapter pachys</name>
    <dbReference type="NCBI Taxonomy" id="2018661"/>
    <lineage>
        <taxon>Eukaryota</taxon>
        <taxon>Metazoa</taxon>
        <taxon>Ecdysozoa</taxon>
        <taxon>Nematoda</taxon>
        <taxon>Chromadorea</taxon>
        <taxon>Rhabditida</taxon>
        <taxon>Rhabditina</taxon>
        <taxon>Rhabditomorpha</taxon>
        <taxon>Rhabditoidea</taxon>
        <taxon>Rhabditidae</taxon>
        <taxon>Diploscapter</taxon>
    </lineage>
</organism>
<protein>
    <submittedName>
        <fullName evidence="6">Uncharacterized protein</fullName>
    </submittedName>
</protein>
<feature type="transmembrane region" description="Helical" evidence="5">
    <location>
        <begin position="71"/>
        <end position="92"/>
    </location>
</feature>
<evidence type="ECO:0000256" key="3">
    <source>
        <dbReference type="ARBA" id="ARBA00022989"/>
    </source>
</evidence>
<dbReference type="EMBL" id="LIAE01010434">
    <property type="protein sequence ID" value="PAV61112.1"/>
    <property type="molecule type" value="Genomic_DNA"/>
</dbReference>
<gene>
    <name evidence="6" type="ORF">WR25_27272</name>
</gene>
<reference evidence="6 7" key="1">
    <citation type="journal article" date="2017" name="Curr. Biol.">
        <title>Genome architecture and evolution of a unichromosomal asexual nematode.</title>
        <authorList>
            <person name="Fradin H."/>
            <person name="Zegar C."/>
            <person name="Gutwein M."/>
            <person name="Lucas J."/>
            <person name="Kovtun M."/>
            <person name="Corcoran D."/>
            <person name="Baugh L.R."/>
            <person name="Kiontke K."/>
            <person name="Gunsalus K."/>
            <person name="Fitch D.H."/>
            <person name="Piano F."/>
        </authorList>
    </citation>
    <scope>NUCLEOTIDE SEQUENCE [LARGE SCALE GENOMIC DNA]</scope>
    <source>
        <strain evidence="6">PF1309</strain>
    </source>
</reference>
<feature type="transmembrane region" description="Helical" evidence="5">
    <location>
        <begin position="187"/>
        <end position="213"/>
    </location>
</feature>
<dbReference type="OrthoDB" id="5862767at2759"/>
<dbReference type="GO" id="GO:0012505">
    <property type="term" value="C:endomembrane system"/>
    <property type="evidence" value="ECO:0007669"/>
    <property type="project" value="UniProtKB-SubCell"/>
</dbReference>
<keyword evidence="3 5" id="KW-1133">Transmembrane helix</keyword>